<dbReference type="EC" id="6.3.5.4" evidence="3"/>
<dbReference type="PANTHER" id="PTHR43284:SF1">
    <property type="entry name" value="ASPARAGINE SYNTHETASE"/>
    <property type="match status" value="1"/>
</dbReference>
<evidence type="ECO:0000256" key="3">
    <source>
        <dbReference type="ARBA" id="ARBA00012737"/>
    </source>
</evidence>
<keyword evidence="12" id="KW-1185">Reference proteome</keyword>
<feature type="domain" description="Glutamine amidotransferase type-2" evidence="10">
    <location>
        <begin position="59"/>
        <end position="163"/>
    </location>
</feature>
<keyword evidence="5 8" id="KW-0067">ATP-binding</keyword>
<dbReference type="Gene3D" id="3.40.50.620">
    <property type="entry name" value="HUPs"/>
    <property type="match status" value="1"/>
</dbReference>
<dbReference type="GO" id="GO:0006529">
    <property type="term" value="P:asparagine biosynthetic process"/>
    <property type="evidence" value="ECO:0007669"/>
    <property type="project" value="UniProtKB-KW"/>
</dbReference>
<dbReference type="Gene3D" id="3.60.20.10">
    <property type="entry name" value="Glutamine Phosphoribosylpyrophosphate, subunit 1, domain 1"/>
    <property type="match status" value="1"/>
</dbReference>
<evidence type="ECO:0000256" key="2">
    <source>
        <dbReference type="ARBA" id="ARBA00005752"/>
    </source>
</evidence>
<dbReference type="InterPro" id="IPR029055">
    <property type="entry name" value="Ntn_hydrolases_N"/>
</dbReference>
<dbReference type="InterPro" id="IPR001962">
    <property type="entry name" value="Asn_synthase"/>
</dbReference>
<dbReference type="InterPro" id="IPR006426">
    <property type="entry name" value="Asn_synth_AEB"/>
</dbReference>
<evidence type="ECO:0000256" key="5">
    <source>
        <dbReference type="ARBA" id="ARBA00022840"/>
    </source>
</evidence>
<dbReference type="PIRSF" id="PIRSF001589">
    <property type="entry name" value="Asn_synthetase_glu-h"/>
    <property type="match status" value="1"/>
</dbReference>
<dbReference type="AlphaFoldDB" id="A0A1H0FZN9"/>
<evidence type="ECO:0000259" key="9">
    <source>
        <dbReference type="Pfam" id="PF00733"/>
    </source>
</evidence>
<comment type="catalytic activity">
    <reaction evidence="7">
        <text>L-aspartate + L-glutamine + ATP + H2O = L-asparagine + L-glutamate + AMP + diphosphate + H(+)</text>
        <dbReference type="Rhea" id="RHEA:12228"/>
        <dbReference type="ChEBI" id="CHEBI:15377"/>
        <dbReference type="ChEBI" id="CHEBI:15378"/>
        <dbReference type="ChEBI" id="CHEBI:29985"/>
        <dbReference type="ChEBI" id="CHEBI:29991"/>
        <dbReference type="ChEBI" id="CHEBI:30616"/>
        <dbReference type="ChEBI" id="CHEBI:33019"/>
        <dbReference type="ChEBI" id="CHEBI:58048"/>
        <dbReference type="ChEBI" id="CHEBI:58359"/>
        <dbReference type="ChEBI" id="CHEBI:456215"/>
        <dbReference type="EC" id="6.3.5.4"/>
    </reaction>
</comment>
<dbReference type="OrthoDB" id="9763290at2"/>
<dbReference type="PANTHER" id="PTHR43284">
    <property type="entry name" value="ASPARAGINE SYNTHETASE (GLUTAMINE-HYDROLYZING)"/>
    <property type="match status" value="1"/>
</dbReference>
<dbReference type="Proteomes" id="UP000198778">
    <property type="component" value="Unassembled WGS sequence"/>
</dbReference>
<dbReference type="EMBL" id="FNIL01000005">
    <property type="protein sequence ID" value="SDO00072.1"/>
    <property type="molecule type" value="Genomic_DNA"/>
</dbReference>
<name>A0A1H0FZN9_9BACI</name>
<feature type="binding site" evidence="8">
    <location>
        <position position="97"/>
    </location>
    <ligand>
        <name>L-glutamine</name>
        <dbReference type="ChEBI" id="CHEBI:58359"/>
    </ligand>
</feature>
<evidence type="ECO:0000259" key="10">
    <source>
        <dbReference type="Pfam" id="PF13537"/>
    </source>
</evidence>
<dbReference type="GO" id="GO:0005524">
    <property type="term" value="F:ATP binding"/>
    <property type="evidence" value="ECO:0007669"/>
    <property type="project" value="UniProtKB-KW"/>
</dbReference>
<dbReference type="RefSeq" id="WP_090842892.1">
    <property type="nucleotide sequence ID" value="NZ_FNIL01000005.1"/>
</dbReference>
<dbReference type="STRING" id="745820.SAMN04488053_105169"/>
<dbReference type="InterPro" id="IPR014729">
    <property type="entry name" value="Rossmann-like_a/b/a_fold"/>
</dbReference>
<evidence type="ECO:0000313" key="11">
    <source>
        <dbReference type="EMBL" id="SDO00072.1"/>
    </source>
</evidence>
<dbReference type="SUPFAM" id="SSF56235">
    <property type="entry name" value="N-terminal nucleophile aminohydrolases (Ntn hydrolases)"/>
    <property type="match status" value="1"/>
</dbReference>
<dbReference type="SUPFAM" id="SSF52402">
    <property type="entry name" value="Adenine nucleotide alpha hydrolases-like"/>
    <property type="match status" value="1"/>
</dbReference>
<evidence type="ECO:0000256" key="7">
    <source>
        <dbReference type="ARBA" id="ARBA00048741"/>
    </source>
</evidence>
<keyword evidence="6" id="KW-0028">Amino-acid biosynthesis</keyword>
<keyword evidence="6" id="KW-0061">Asparagine biosynthesis</keyword>
<gene>
    <name evidence="11" type="ORF">SAMN04488053_105169</name>
</gene>
<accession>A0A1H0FZN9</accession>
<evidence type="ECO:0000256" key="1">
    <source>
        <dbReference type="ARBA" id="ARBA00005187"/>
    </source>
</evidence>
<dbReference type="InterPro" id="IPR051786">
    <property type="entry name" value="ASN_synthetase/amidase"/>
</dbReference>
<evidence type="ECO:0000313" key="12">
    <source>
        <dbReference type="Proteomes" id="UP000198778"/>
    </source>
</evidence>
<dbReference type="GO" id="GO:0004066">
    <property type="term" value="F:asparagine synthase (glutamine-hydrolyzing) activity"/>
    <property type="evidence" value="ECO:0007669"/>
    <property type="project" value="UniProtKB-EC"/>
</dbReference>
<dbReference type="Pfam" id="PF13537">
    <property type="entry name" value="GATase_7"/>
    <property type="match status" value="1"/>
</dbReference>
<comment type="similarity">
    <text evidence="2">Belongs to the asparagine synthetase family.</text>
</comment>
<sequence length="639" mass="73884">MGAVAGLVHWEEDIDKSASEMLQQLASYQSEVLYSWKEDHSFIACAHQWMTEESIGEALPFQYKERYVIAADVILDNRQDLFGYLDIHPYRRRYMTDSMLLARAYEKWKEKLAYHVIGSYAAAIWDKKKETLFLIRDSSGTRSMYFWKGKSGTAFSTTKAPLLQLSQVTYTWNEEWIAQFIAIPSMLESATMTNTIFKDIQQVPPSTYIIVTREGVTSTPFTLIDLDYKVHLSSDAEYEEAFMAVMSECVKNKMRAKGKVGAHLSGGLDSGTVVSIAAKESPKPIYTYSMIPAEGFADWTDNYYLPDESMFIESTIAHAGNIIPKKMTLPDKHPFSDLDDHLHLLETPFKFIENFFWLHGIQEQAAEDGMKVLLNGARGNHSISWGSLTLNYYYYSSLMKKMKWKKLHQELDAYCENFQTGKKIVYPFIAKKAFKKSKINNEAFPSWIHSEFAQRTKVFEKLREHKVVMNGLKPEELTHFRKQYYMQNYHWNKSGVASTALSLRTGVWDRDPTDDPRIIQFCLAVPEEQYVKGGLERSLLRRATKGLLPDNVRLNMRYRGIQGADIMHRMRYIWTDIREEIQKMAAEGRIASWVNMDLIRELIKAMPEEPEPAYAGDAGFRILSRCLVLHRFTKLYEGR</sequence>
<feature type="domain" description="Asparagine synthetase" evidence="9">
    <location>
        <begin position="245"/>
        <end position="603"/>
    </location>
</feature>
<proteinExistence type="inferred from homology"/>
<protein>
    <recommendedName>
        <fullName evidence="3">asparagine synthase (glutamine-hydrolyzing)</fullName>
        <ecNumber evidence="3">6.3.5.4</ecNumber>
    </recommendedName>
</protein>
<dbReference type="Pfam" id="PF00733">
    <property type="entry name" value="Asn_synthase"/>
    <property type="match status" value="1"/>
</dbReference>
<evidence type="ECO:0000256" key="4">
    <source>
        <dbReference type="ARBA" id="ARBA00022741"/>
    </source>
</evidence>
<evidence type="ECO:0000256" key="6">
    <source>
        <dbReference type="ARBA" id="ARBA00022888"/>
    </source>
</evidence>
<comment type="pathway">
    <text evidence="1">Amino-acid biosynthesis; L-asparagine biosynthesis; L-asparagine from L-aspartate (L-Gln route): step 1/1.</text>
</comment>
<reference evidence="12" key="1">
    <citation type="submission" date="2016-10" db="EMBL/GenBank/DDBJ databases">
        <authorList>
            <person name="Varghese N."/>
            <person name="Submissions S."/>
        </authorList>
    </citation>
    <scope>NUCLEOTIDE SEQUENCE [LARGE SCALE GENOMIC DNA]</scope>
    <source>
        <strain evidence="12">CGMCC 1.10369</strain>
    </source>
</reference>
<evidence type="ECO:0000256" key="8">
    <source>
        <dbReference type="PIRSR" id="PIRSR001589-2"/>
    </source>
</evidence>
<keyword evidence="4 8" id="KW-0547">Nucleotide-binding</keyword>
<dbReference type="InterPro" id="IPR017932">
    <property type="entry name" value="GATase_2_dom"/>
</dbReference>
<organism evidence="11 12">
    <name type="scientific">Alkalicoccus daliensis</name>
    <dbReference type="NCBI Taxonomy" id="745820"/>
    <lineage>
        <taxon>Bacteria</taxon>
        <taxon>Bacillati</taxon>
        <taxon>Bacillota</taxon>
        <taxon>Bacilli</taxon>
        <taxon>Bacillales</taxon>
        <taxon>Bacillaceae</taxon>
        <taxon>Alkalicoccus</taxon>
    </lineage>
</organism>